<accession>A0A1X7RDP3</accession>
<dbReference type="InterPro" id="IPR046341">
    <property type="entry name" value="SET_dom_sf"/>
</dbReference>
<dbReference type="Gene3D" id="2.170.270.10">
    <property type="entry name" value="SET domain"/>
    <property type="match status" value="1"/>
</dbReference>
<dbReference type="InterPro" id="IPR053201">
    <property type="entry name" value="Flavunoidine_N-MTase"/>
</dbReference>
<dbReference type="PANTHER" id="PTHR12350:SF19">
    <property type="entry name" value="SET DOMAIN-CONTAINING PROTEIN"/>
    <property type="match status" value="1"/>
</dbReference>
<evidence type="ECO:0000313" key="2">
    <source>
        <dbReference type="Proteomes" id="UP000215127"/>
    </source>
</evidence>
<organism evidence="1 2">
    <name type="scientific">Zymoseptoria tritici (strain ST99CH_3D7)</name>
    <dbReference type="NCBI Taxonomy" id="1276538"/>
    <lineage>
        <taxon>Eukaryota</taxon>
        <taxon>Fungi</taxon>
        <taxon>Dikarya</taxon>
        <taxon>Ascomycota</taxon>
        <taxon>Pezizomycotina</taxon>
        <taxon>Dothideomycetes</taxon>
        <taxon>Dothideomycetidae</taxon>
        <taxon>Mycosphaerellales</taxon>
        <taxon>Mycosphaerellaceae</taxon>
        <taxon>Zymoseptoria</taxon>
    </lineage>
</organism>
<dbReference type="AlphaFoldDB" id="A0A1X7RDP3"/>
<evidence type="ECO:0008006" key="3">
    <source>
        <dbReference type="Google" id="ProtNLM"/>
    </source>
</evidence>
<reference evidence="1 2" key="1">
    <citation type="submission" date="2016-06" db="EMBL/GenBank/DDBJ databases">
        <authorList>
            <person name="Kjaerup R.B."/>
            <person name="Dalgaard T.S."/>
            <person name="Juul-Madsen H.R."/>
        </authorList>
    </citation>
    <scope>NUCLEOTIDE SEQUENCE [LARGE SCALE GENOMIC DNA]</scope>
</reference>
<gene>
    <name evidence="1" type="ORF">ZT3D7_G662</name>
</gene>
<name>A0A1X7RDP3_ZYMT9</name>
<proteinExistence type="predicted"/>
<dbReference type="SUPFAM" id="SSF82199">
    <property type="entry name" value="SET domain"/>
    <property type="match status" value="1"/>
</dbReference>
<dbReference type="Proteomes" id="UP000215127">
    <property type="component" value="Chromosome 1"/>
</dbReference>
<protein>
    <recommendedName>
        <fullName evidence="3">SET domain-containing protein</fullName>
    </recommendedName>
</protein>
<dbReference type="PANTHER" id="PTHR12350">
    <property type="entry name" value="HISTONE-LYSINE N-METHYLTRANSFERASE-RELATED"/>
    <property type="match status" value="1"/>
</dbReference>
<dbReference type="STRING" id="1276538.A0A1X7RDP3"/>
<evidence type="ECO:0000313" key="1">
    <source>
        <dbReference type="EMBL" id="SMQ45518.1"/>
    </source>
</evidence>
<keyword evidence="2" id="KW-1185">Reference proteome</keyword>
<sequence>MTVTNGNSNGEKVVLTTESEFPLSVNGLEDLATFEHTPAGLCLVSKVSLPAGAHFTYLTSHVPQPKPTWRTIQTSKTTHTDPRSALLYMNHSCAPSIEVHIYSPDKSGKYPTTPPNGASLNGESGHPLEYGLAGEIKVSRDRGVEPGEPLTFFYPSTEWKFDRSFDCLCGAGKGVCVGNVQGASAIDYKSLDRWFINEHIWQMARERDGKN</sequence>
<dbReference type="EMBL" id="LT853692">
    <property type="protein sequence ID" value="SMQ45518.1"/>
    <property type="molecule type" value="Genomic_DNA"/>
</dbReference>